<evidence type="ECO:0000313" key="2">
    <source>
        <dbReference type="EMBL" id="PSC74479.1"/>
    </source>
</evidence>
<dbReference type="SMART" id="SM00758">
    <property type="entry name" value="PA14"/>
    <property type="match status" value="1"/>
</dbReference>
<feature type="domain" description="PA14" evidence="1">
    <location>
        <begin position="88"/>
        <end position="233"/>
    </location>
</feature>
<dbReference type="EMBL" id="LHPF02000004">
    <property type="protein sequence ID" value="PSC74479.1"/>
    <property type="molecule type" value="Genomic_DNA"/>
</dbReference>
<accession>A0A2P6VK57</accession>
<dbReference type="SUPFAM" id="SSF56988">
    <property type="entry name" value="Anthrax protective antigen"/>
    <property type="match status" value="1"/>
</dbReference>
<dbReference type="AlphaFoldDB" id="A0A2P6VK57"/>
<dbReference type="Gene3D" id="3.90.182.10">
    <property type="entry name" value="Toxin - Anthrax Protective Antigen,domain 1"/>
    <property type="match status" value="1"/>
</dbReference>
<proteinExistence type="predicted"/>
<evidence type="ECO:0000259" key="1">
    <source>
        <dbReference type="PROSITE" id="PS51820"/>
    </source>
</evidence>
<keyword evidence="3" id="KW-1185">Reference proteome</keyword>
<gene>
    <name evidence="2" type="ORF">C2E20_2308</name>
</gene>
<dbReference type="Proteomes" id="UP000239649">
    <property type="component" value="Unassembled WGS sequence"/>
</dbReference>
<comment type="caution">
    <text evidence="2">The sequence shown here is derived from an EMBL/GenBank/DDBJ whole genome shotgun (WGS) entry which is preliminary data.</text>
</comment>
<name>A0A2P6VK57_9CHLO</name>
<dbReference type="Pfam" id="PF07691">
    <property type="entry name" value="PA14"/>
    <property type="match status" value="1"/>
</dbReference>
<dbReference type="OrthoDB" id="412914at2759"/>
<sequence length="245" mass="26472">MALLQWAAGTICKTLGARGPVCLTLCGGYHGRFSQQICQLHQCCVADKFGRHNPSPPPPRPFIPRGIRMRAYSPYVVTVVPDINLPANYSESYLGAPVADKVLPYVNCERDPAVASQCQGADLPCDGTCFNSPNFFATQNFAAQFTGQVLAPVAGDYTFILISDDGSRLFIDSQLVIENDGPKGTLFEAPGTVTLTAGWHPITLLYAQGPDHYSVQLLWSSAAIPKQTVPENNLTPLCCDPLPFP</sequence>
<dbReference type="InterPro" id="IPR037524">
    <property type="entry name" value="PA14/GLEYA"/>
</dbReference>
<evidence type="ECO:0000313" key="3">
    <source>
        <dbReference type="Proteomes" id="UP000239649"/>
    </source>
</evidence>
<reference evidence="2 3" key="1">
    <citation type="journal article" date="2018" name="Plant J.">
        <title>Genome sequences of Chlorella sorokiniana UTEX 1602 and Micractinium conductrix SAG 241.80: implications to maltose excretion by a green alga.</title>
        <authorList>
            <person name="Arriola M.B."/>
            <person name="Velmurugan N."/>
            <person name="Zhang Y."/>
            <person name="Plunkett M.H."/>
            <person name="Hondzo H."/>
            <person name="Barney B.M."/>
        </authorList>
    </citation>
    <scope>NUCLEOTIDE SEQUENCE [LARGE SCALE GENOMIC DNA]</scope>
    <source>
        <strain evidence="2 3">SAG 241.80</strain>
    </source>
</reference>
<organism evidence="2 3">
    <name type="scientific">Micractinium conductrix</name>
    <dbReference type="NCBI Taxonomy" id="554055"/>
    <lineage>
        <taxon>Eukaryota</taxon>
        <taxon>Viridiplantae</taxon>
        <taxon>Chlorophyta</taxon>
        <taxon>core chlorophytes</taxon>
        <taxon>Trebouxiophyceae</taxon>
        <taxon>Chlorellales</taxon>
        <taxon>Chlorellaceae</taxon>
        <taxon>Chlorella clade</taxon>
        <taxon>Micractinium</taxon>
    </lineage>
</organism>
<protein>
    <submittedName>
        <fullName evidence="2">PA14 domain</fullName>
    </submittedName>
</protein>
<dbReference type="PROSITE" id="PS51820">
    <property type="entry name" value="PA14"/>
    <property type="match status" value="1"/>
</dbReference>
<dbReference type="InterPro" id="IPR011658">
    <property type="entry name" value="PA14_dom"/>
</dbReference>